<gene>
    <name evidence="1" type="ORF">WMW72_17095</name>
</gene>
<reference evidence="1 2" key="1">
    <citation type="submission" date="2024-04" db="EMBL/GenBank/DDBJ databases">
        <title>draft genome sequnece of Paenibacillus filicis.</title>
        <authorList>
            <person name="Kim D.-U."/>
        </authorList>
    </citation>
    <scope>NUCLEOTIDE SEQUENCE [LARGE SCALE GENOMIC DNA]</scope>
    <source>
        <strain evidence="1 2">KACC14197</strain>
    </source>
</reference>
<proteinExistence type="predicted"/>
<name>A0ABU9DLB0_9BACL</name>
<dbReference type="EMBL" id="JBBPCC010000010">
    <property type="protein sequence ID" value="MEK8129626.1"/>
    <property type="molecule type" value="Genomic_DNA"/>
</dbReference>
<keyword evidence="2" id="KW-1185">Reference proteome</keyword>
<evidence type="ECO:0000313" key="2">
    <source>
        <dbReference type="Proteomes" id="UP001469365"/>
    </source>
</evidence>
<evidence type="ECO:0000313" key="1">
    <source>
        <dbReference type="EMBL" id="MEK8129626.1"/>
    </source>
</evidence>
<sequence>MEGDILGRSIYTAEGRLILNKGVKLDDKRIDTIKRRGQRYVVIESRVGETSGTEGIKADLRRLTELLLQELNEKAQLEEGLSFEPINDWADHAAASFMEQPDVIYYYQDLRPSGPDLIGHSLNVCLLSMLTGRALGYTLP</sequence>
<protein>
    <submittedName>
        <fullName evidence="1">Uncharacterized protein</fullName>
    </submittedName>
</protein>
<accession>A0ABU9DLB0</accession>
<dbReference type="Gene3D" id="1.10.3210.10">
    <property type="entry name" value="Hypothetical protein af1432"/>
    <property type="match status" value="1"/>
</dbReference>
<dbReference type="RefSeq" id="WP_341416732.1">
    <property type="nucleotide sequence ID" value="NZ_JBBPCC010000010.1"/>
</dbReference>
<comment type="caution">
    <text evidence="1">The sequence shown here is derived from an EMBL/GenBank/DDBJ whole genome shotgun (WGS) entry which is preliminary data.</text>
</comment>
<dbReference type="Proteomes" id="UP001469365">
    <property type="component" value="Unassembled WGS sequence"/>
</dbReference>
<organism evidence="1 2">
    <name type="scientific">Paenibacillus filicis</name>
    <dbReference type="NCBI Taxonomy" id="669464"/>
    <lineage>
        <taxon>Bacteria</taxon>
        <taxon>Bacillati</taxon>
        <taxon>Bacillota</taxon>
        <taxon>Bacilli</taxon>
        <taxon>Bacillales</taxon>
        <taxon>Paenibacillaceae</taxon>
        <taxon>Paenibacillus</taxon>
    </lineage>
</organism>